<evidence type="ECO:0000256" key="2">
    <source>
        <dbReference type="ARBA" id="ARBA00023125"/>
    </source>
</evidence>
<evidence type="ECO:0000259" key="4">
    <source>
        <dbReference type="PROSITE" id="PS51118"/>
    </source>
</evidence>
<evidence type="ECO:0000256" key="3">
    <source>
        <dbReference type="ARBA" id="ARBA00023163"/>
    </source>
</evidence>
<dbReference type="RefSeq" id="WP_284389868.1">
    <property type="nucleotide sequence ID" value="NZ_BSNG01000001.1"/>
</dbReference>
<dbReference type="PANTHER" id="PTHR33204">
    <property type="entry name" value="TRANSCRIPTIONAL REGULATOR, MARR FAMILY"/>
    <property type="match status" value="1"/>
</dbReference>
<evidence type="ECO:0000313" key="5">
    <source>
        <dbReference type="EMBL" id="GLQ09794.1"/>
    </source>
</evidence>
<reference evidence="5" key="2">
    <citation type="submission" date="2023-01" db="EMBL/GenBank/DDBJ databases">
        <title>Draft genome sequence of Devosia yakushimensis strain NBRC 103855.</title>
        <authorList>
            <person name="Sun Q."/>
            <person name="Mori K."/>
        </authorList>
    </citation>
    <scope>NUCLEOTIDE SEQUENCE</scope>
    <source>
        <strain evidence="5">NBRC 103855</strain>
    </source>
</reference>
<dbReference type="Pfam" id="PF01638">
    <property type="entry name" value="HxlR"/>
    <property type="match status" value="1"/>
</dbReference>
<keyword evidence="2" id="KW-0238">DNA-binding</keyword>
<feature type="domain" description="HTH hxlR-type" evidence="4">
    <location>
        <begin position="25"/>
        <end position="123"/>
    </location>
</feature>
<reference evidence="5" key="1">
    <citation type="journal article" date="2014" name="Int. J. Syst. Evol. Microbiol.">
        <title>Complete genome of a new Firmicutes species belonging to the dominant human colonic microbiota ('Ruminococcus bicirculans') reveals two chromosomes and a selective capacity to utilize plant glucans.</title>
        <authorList>
            <consortium name="NISC Comparative Sequencing Program"/>
            <person name="Wegmann U."/>
            <person name="Louis P."/>
            <person name="Goesmann A."/>
            <person name="Henrissat B."/>
            <person name="Duncan S.H."/>
            <person name="Flint H.J."/>
        </authorList>
    </citation>
    <scope>NUCLEOTIDE SEQUENCE</scope>
    <source>
        <strain evidence="5">NBRC 103855</strain>
    </source>
</reference>
<dbReference type="PROSITE" id="PS51118">
    <property type="entry name" value="HTH_HXLR"/>
    <property type="match status" value="1"/>
</dbReference>
<name>A0ABQ5UD65_9HYPH</name>
<dbReference type="PANTHER" id="PTHR33204:SF39">
    <property type="entry name" value="TRANSCRIPTIONAL REGULATORY PROTEIN"/>
    <property type="match status" value="1"/>
</dbReference>
<dbReference type="EMBL" id="BSNG01000001">
    <property type="protein sequence ID" value="GLQ09794.1"/>
    <property type="molecule type" value="Genomic_DNA"/>
</dbReference>
<accession>A0ABQ5UD65</accession>
<keyword evidence="3" id="KW-0804">Transcription</keyword>
<dbReference type="InterPro" id="IPR002577">
    <property type="entry name" value="HTH_HxlR"/>
</dbReference>
<sequence length="133" mass="15210">MRTLQEEASHYVEKWSSNAGPIGNCPVRGVLDKIGDKWSMLLILTLAAGPRRFNQLRREIPDISQKMLTQTLRELQRDGLISRHVFDTKPPSVEYRLTALGGSLTEPLSYLIRWADQHYGQIDRSRTDFDKAA</sequence>
<comment type="caution">
    <text evidence="5">The sequence shown here is derived from an EMBL/GenBank/DDBJ whole genome shotgun (WGS) entry which is preliminary data.</text>
</comment>
<dbReference type="SUPFAM" id="SSF46785">
    <property type="entry name" value="Winged helix' DNA-binding domain"/>
    <property type="match status" value="1"/>
</dbReference>
<dbReference type="InterPro" id="IPR036390">
    <property type="entry name" value="WH_DNA-bd_sf"/>
</dbReference>
<dbReference type="Proteomes" id="UP001161406">
    <property type="component" value="Unassembled WGS sequence"/>
</dbReference>
<keyword evidence="6" id="KW-1185">Reference proteome</keyword>
<dbReference type="InterPro" id="IPR036388">
    <property type="entry name" value="WH-like_DNA-bd_sf"/>
</dbReference>
<protein>
    <submittedName>
        <fullName evidence="5">HxlR family transcriptional regulator</fullName>
    </submittedName>
</protein>
<evidence type="ECO:0000313" key="6">
    <source>
        <dbReference type="Proteomes" id="UP001161406"/>
    </source>
</evidence>
<organism evidence="5 6">
    <name type="scientific">Devosia yakushimensis</name>
    <dbReference type="NCBI Taxonomy" id="470028"/>
    <lineage>
        <taxon>Bacteria</taxon>
        <taxon>Pseudomonadati</taxon>
        <taxon>Pseudomonadota</taxon>
        <taxon>Alphaproteobacteria</taxon>
        <taxon>Hyphomicrobiales</taxon>
        <taxon>Devosiaceae</taxon>
        <taxon>Devosia</taxon>
    </lineage>
</organism>
<evidence type="ECO:0000256" key="1">
    <source>
        <dbReference type="ARBA" id="ARBA00023015"/>
    </source>
</evidence>
<proteinExistence type="predicted"/>
<keyword evidence="1" id="KW-0805">Transcription regulation</keyword>
<dbReference type="Gene3D" id="1.10.10.10">
    <property type="entry name" value="Winged helix-like DNA-binding domain superfamily/Winged helix DNA-binding domain"/>
    <property type="match status" value="1"/>
</dbReference>
<gene>
    <name evidence="5" type="ORF">GCM10007913_17260</name>
</gene>